<protein>
    <submittedName>
        <fullName evidence="1">Uncharacterized protein</fullName>
    </submittedName>
</protein>
<evidence type="ECO:0000313" key="1">
    <source>
        <dbReference type="EMBL" id="QTX14168.1"/>
    </source>
</evidence>
<proteinExistence type="predicted"/>
<organism evidence="1">
    <name type="scientific">Klebsiella pneumoniae</name>
    <dbReference type="NCBI Taxonomy" id="573"/>
    <lineage>
        <taxon>Bacteria</taxon>
        <taxon>Pseudomonadati</taxon>
        <taxon>Pseudomonadota</taxon>
        <taxon>Gammaproteobacteria</taxon>
        <taxon>Enterobacterales</taxon>
        <taxon>Enterobacteriaceae</taxon>
        <taxon>Klebsiella/Raoultella group</taxon>
        <taxon>Klebsiella</taxon>
        <taxon>Klebsiella pneumoniae complex</taxon>
    </lineage>
</organism>
<accession>A0A8B0SVS1</accession>
<name>A0A8B0SVS1_KLEPN</name>
<dbReference type="AlphaFoldDB" id="A0A8B0SVS1"/>
<reference evidence="1" key="1">
    <citation type="submission" date="2020-01" db="EMBL/GenBank/DDBJ databases">
        <authorList>
            <person name="Qin S."/>
        </authorList>
    </citation>
    <scope>NUCLEOTIDE SEQUENCE</scope>
    <source>
        <strain evidence="1">CVir17-16-YZ6g</strain>
        <plasmid evidence="1">p17-15-vir-like</plasmid>
    </source>
</reference>
<sequence length="104" mass="12224">MPNQKVFFRVSLVCALLLGWHYVLAQRYCSESAAVSIKASCIPREERRYVAPVLPRLRLPPRYGRFEVFIEMSSFRNSALTRNFYPLHREPQLCGQQYCKKVIK</sequence>
<geneLocation type="plasmid" evidence="1">
    <name>p17-15-vir-like</name>
</geneLocation>
<dbReference type="EMBL" id="MN956836">
    <property type="protein sequence ID" value="QTX14168.1"/>
    <property type="molecule type" value="Genomic_DNA"/>
</dbReference>
<keyword evidence="1" id="KW-0614">Plasmid</keyword>